<dbReference type="PANTHER" id="PTHR42691">
    <property type="entry name" value="ASPARTATE AMINOTRANSFERASE YHDR-RELATED"/>
    <property type="match status" value="1"/>
</dbReference>
<dbReference type="EMBL" id="MJIE01000001">
    <property type="protein sequence ID" value="OLR55333.1"/>
    <property type="molecule type" value="Genomic_DNA"/>
</dbReference>
<dbReference type="Pfam" id="PF00155">
    <property type="entry name" value="Aminotran_1_2"/>
    <property type="match status" value="1"/>
</dbReference>
<name>A0A1Q9JGL3_9FIRM</name>
<dbReference type="SUPFAM" id="SSF53383">
    <property type="entry name" value="PLP-dependent transferases"/>
    <property type="match status" value="1"/>
</dbReference>
<comment type="similarity">
    <text evidence="1">Belongs to the class-I pyridoxal-phosphate-dependent aminotransferase family.</text>
</comment>
<keyword evidence="4" id="KW-1185">Reference proteome</keyword>
<dbReference type="InterPro" id="IPR015421">
    <property type="entry name" value="PyrdxlP-dep_Trfase_major"/>
</dbReference>
<dbReference type="AlphaFoldDB" id="A0A1Q9JGL3"/>
<feature type="domain" description="Aminotransferase class I/classII large" evidence="2">
    <location>
        <begin position="35"/>
        <end position="379"/>
    </location>
</feature>
<dbReference type="PROSITE" id="PS00105">
    <property type="entry name" value="AA_TRANSFER_CLASS_1"/>
    <property type="match status" value="1"/>
</dbReference>
<evidence type="ECO:0000313" key="4">
    <source>
        <dbReference type="Proteomes" id="UP000187404"/>
    </source>
</evidence>
<dbReference type="InterPro" id="IPR015424">
    <property type="entry name" value="PyrdxlP-dep_Trfase"/>
</dbReference>
<comment type="cofactor">
    <cofactor evidence="1">
        <name>pyridoxal 5'-phosphate</name>
        <dbReference type="ChEBI" id="CHEBI:597326"/>
    </cofactor>
</comment>
<keyword evidence="1 3" id="KW-0808">Transferase</keyword>
<dbReference type="InterPro" id="IPR015422">
    <property type="entry name" value="PyrdxlP-dep_Trfase_small"/>
</dbReference>
<organism evidence="3 4">
    <name type="scientific">Hornefia porci</name>
    <dbReference type="NCBI Taxonomy" id="2652292"/>
    <lineage>
        <taxon>Bacteria</taxon>
        <taxon>Bacillati</taxon>
        <taxon>Bacillota</taxon>
        <taxon>Clostridia</taxon>
        <taxon>Peptostreptococcales</taxon>
        <taxon>Anaerovoracaceae</taxon>
        <taxon>Hornefia</taxon>
    </lineage>
</organism>
<evidence type="ECO:0000259" key="2">
    <source>
        <dbReference type="Pfam" id="PF00155"/>
    </source>
</evidence>
<dbReference type="NCBIfam" id="NF005305">
    <property type="entry name" value="PRK06836.1"/>
    <property type="match status" value="1"/>
</dbReference>
<dbReference type="PANTHER" id="PTHR42691:SF1">
    <property type="entry name" value="ASPARTATE AMINOTRANSFERASE YHDR-RELATED"/>
    <property type="match status" value="1"/>
</dbReference>
<dbReference type="RefSeq" id="WP_075712328.1">
    <property type="nucleotide sequence ID" value="NZ_MJIE01000001.1"/>
</dbReference>
<protein>
    <recommendedName>
        <fullName evidence="1">Aminotransferase</fullName>
        <ecNumber evidence="1">2.6.1.-</ecNumber>
    </recommendedName>
</protein>
<proteinExistence type="inferred from homology"/>
<evidence type="ECO:0000313" key="3">
    <source>
        <dbReference type="EMBL" id="OLR55333.1"/>
    </source>
</evidence>
<gene>
    <name evidence="3" type="ORF">BHK98_04190</name>
</gene>
<dbReference type="GO" id="GO:0008483">
    <property type="term" value="F:transaminase activity"/>
    <property type="evidence" value="ECO:0007669"/>
    <property type="project" value="UniProtKB-KW"/>
</dbReference>
<dbReference type="STRING" id="1261640.BHK98_04190"/>
<dbReference type="Proteomes" id="UP000187404">
    <property type="component" value="Unassembled WGS sequence"/>
</dbReference>
<sequence length="399" mass="44143">MIAENMKPRVAGNSVIRQMFEEGKKMAQVVGPENVYDFSLGNPNVPAPRAVSDAIIDILQNEDPIRVHGYMSNAGFEETRQAIAEDLNRRYGTAYRAENVIMSAGAGSALNVALKTILDPGDEVIVFAPYFVEYKNYIGNFYAGTVEVAPRPDGSFLPDAEGLRKAVTEKTRAVIVNTPNNPTGVVYPETVIRQLAEILTEESERIGHPIYLISDEPYRELVYGGAEVPHIPDYYDNTIICYSYSKSLSLPGERIGYVLVPDASDDSQEFITAATIANRIIGIVNAPSLIQLAITRCLDAKADIDFYEKNGRTLYDGLTEAGYDCLEPRGAFYLWVKSPDEDEDEFVGRLKKEHILVTPGSAFAGPGYIRISYCVAHETIVNSLPGFRRVAEEYSLKTR</sequence>
<dbReference type="InterPro" id="IPR004838">
    <property type="entry name" value="NHTrfase_class1_PyrdxlP-BS"/>
</dbReference>
<reference evidence="3 4" key="1">
    <citation type="journal article" date="2016" name="Appl. Environ. Microbiol.">
        <title>Function and Phylogeny of Bacterial Butyryl Coenzyme A:Acetate Transferases and Their Diversity in the Proximal Colon of Swine.</title>
        <authorList>
            <person name="Trachsel J."/>
            <person name="Bayles D.O."/>
            <person name="Looft T."/>
            <person name="Levine U.Y."/>
            <person name="Allen H.K."/>
        </authorList>
    </citation>
    <scope>NUCLEOTIDE SEQUENCE [LARGE SCALE GENOMIC DNA]</scope>
    <source>
        <strain evidence="3 4">68-3-10</strain>
    </source>
</reference>
<evidence type="ECO:0000256" key="1">
    <source>
        <dbReference type="RuleBase" id="RU000481"/>
    </source>
</evidence>
<dbReference type="CDD" id="cd00609">
    <property type="entry name" value="AAT_like"/>
    <property type="match status" value="1"/>
</dbReference>
<dbReference type="Gene3D" id="3.90.1150.10">
    <property type="entry name" value="Aspartate Aminotransferase, domain 1"/>
    <property type="match status" value="2"/>
</dbReference>
<dbReference type="EC" id="2.6.1.-" evidence="1"/>
<dbReference type="GO" id="GO:0030170">
    <property type="term" value="F:pyridoxal phosphate binding"/>
    <property type="evidence" value="ECO:0007669"/>
    <property type="project" value="InterPro"/>
</dbReference>
<dbReference type="OrthoDB" id="9802328at2"/>
<keyword evidence="1 3" id="KW-0032">Aminotransferase</keyword>
<dbReference type="InterPro" id="IPR004839">
    <property type="entry name" value="Aminotransferase_I/II_large"/>
</dbReference>
<accession>A0A1Q9JGL3</accession>
<comment type="caution">
    <text evidence="3">The sequence shown here is derived from an EMBL/GenBank/DDBJ whole genome shotgun (WGS) entry which is preliminary data.</text>
</comment>
<dbReference type="Gene3D" id="3.40.640.10">
    <property type="entry name" value="Type I PLP-dependent aspartate aminotransferase-like (Major domain)"/>
    <property type="match status" value="1"/>
</dbReference>